<proteinExistence type="predicted"/>
<keyword evidence="1" id="KW-0282">Flagellum</keyword>
<dbReference type="OrthoDB" id="7312911at2"/>
<evidence type="ECO:0000313" key="2">
    <source>
        <dbReference type="Proteomes" id="UP000199441"/>
    </source>
</evidence>
<keyword evidence="2" id="KW-1185">Reference proteome</keyword>
<protein>
    <submittedName>
        <fullName evidence="1">Flagellar hook-associated protein 3 FlgL</fullName>
    </submittedName>
</protein>
<dbReference type="AlphaFoldDB" id="A0A1H2VLQ6"/>
<organism evidence="1 2">
    <name type="scientific">Litoreibacter albidus</name>
    <dbReference type="NCBI Taxonomy" id="670155"/>
    <lineage>
        <taxon>Bacteria</taxon>
        <taxon>Pseudomonadati</taxon>
        <taxon>Pseudomonadota</taxon>
        <taxon>Alphaproteobacteria</taxon>
        <taxon>Rhodobacterales</taxon>
        <taxon>Roseobacteraceae</taxon>
        <taxon>Litoreibacter</taxon>
    </lineage>
</organism>
<dbReference type="STRING" id="670155.SAMN04488001_1564"/>
<dbReference type="EMBL" id="FNOI01000002">
    <property type="protein sequence ID" value="SDW69263.1"/>
    <property type="molecule type" value="Genomic_DNA"/>
</dbReference>
<dbReference type="RefSeq" id="WP_089946328.1">
    <property type="nucleotide sequence ID" value="NZ_FNOI01000002.1"/>
</dbReference>
<keyword evidence="1" id="KW-0969">Cilium</keyword>
<accession>A0A1H2VLQ6</accession>
<name>A0A1H2VLQ6_9RHOB</name>
<reference evidence="2" key="1">
    <citation type="submission" date="2016-10" db="EMBL/GenBank/DDBJ databases">
        <authorList>
            <person name="Varghese N."/>
            <person name="Submissions S."/>
        </authorList>
    </citation>
    <scope>NUCLEOTIDE SEQUENCE [LARGE SCALE GENOMIC DNA]</scope>
    <source>
        <strain evidence="2">DSM 26922</strain>
    </source>
</reference>
<evidence type="ECO:0000313" key="1">
    <source>
        <dbReference type="EMBL" id="SDW69263.1"/>
    </source>
</evidence>
<gene>
    <name evidence="1" type="ORF">SAMN04488001_1564</name>
</gene>
<dbReference type="SUPFAM" id="SSF64518">
    <property type="entry name" value="Phase 1 flagellin"/>
    <property type="match status" value="1"/>
</dbReference>
<sequence length="336" mass="35087">MNYSSISDLGQSMMLRRQGAGLKTTLAHLTNELTTGERSDLSGHVRGEFGPLAGLERSLRRLDGFALGRESVDLRVTGIQTSLEAMQGAISTFGTDMLAAASLEQSDVLDAKLASAASRLSQVTAYLNTQLSGEFLFSGVATRQQPLPDGATILSHVRSIASGSSGPADFMTQIDAWFGDAGGGFETLVYGGDAVAQSGIALSDTLSVGLPFKADDAAFRATLKNLAIAAVISEGGVAVTAAEKRSLVSDAGLAMIAAEKALIDMQRDTGVTQGLILEASIAGGVERAVLEAAKSKITGVDQYEAASALEAVQFQVEALYVLTARTSQLRLMDYLR</sequence>
<keyword evidence="1" id="KW-0966">Cell projection</keyword>
<dbReference type="Proteomes" id="UP000199441">
    <property type="component" value="Unassembled WGS sequence"/>
</dbReference>